<evidence type="ECO:0000313" key="3">
    <source>
        <dbReference type="EMBL" id="CAB4176420.1"/>
    </source>
</evidence>
<name>A0A6J5PX17_9CAUD</name>
<accession>A0A6J5PX17</accession>
<gene>
    <name evidence="4" type="ORF">UFOVP1666_71</name>
    <name evidence="1" type="ORF">UFOVP867_26</name>
    <name evidence="2" type="ORF">UFOVP913_172</name>
    <name evidence="3" type="ORF">UFOVP993_28</name>
</gene>
<sequence>MRTYSGNLRRYNDSLGVIKSMANRATVYYTISTNTKIVSISLSSLPGYYSSITDLIVTVNSGIYVWSDSISTPALSFSGINFGDTVTLINNGFIMGQGGKGGWSSNGAHTSGGVAINLTSNITINNTNAGAYIGGGGGGCAGLYSPATCYGGAYSLSGGGGAGGGSGGNATNGATVVGTVGGDGAGYGGGGGRIMPGVGGAAYMGGGAGGGGWGAGGSANNVSPTNEGGGGWGASGGNGGGAGGRAIVLNSWRVTWVGGDTTRIYGAVS</sequence>
<protein>
    <submittedName>
        <fullName evidence="3">Uncharacterized protein</fullName>
    </submittedName>
</protein>
<reference evidence="3" key="1">
    <citation type="submission" date="2020-05" db="EMBL/GenBank/DDBJ databases">
        <authorList>
            <person name="Chiriac C."/>
            <person name="Salcher M."/>
            <person name="Ghai R."/>
            <person name="Kavagutti S V."/>
        </authorList>
    </citation>
    <scope>NUCLEOTIDE SEQUENCE</scope>
</reference>
<evidence type="ECO:0000313" key="1">
    <source>
        <dbReference type="EMBL" id="CAB4167546.1"/>
    </source>
</evidence>
<proteinExistence type="predicted"/>
<evidence type="ECO:0000313" key="2">
    <source>
        <dbReference type="EMBL" id="CAB4171037.1"/>
    </source>
</evidence>
<dbReference type="EMBL" id="LR796858">
    <property type="protein sequence ID" value="CAB4171037.1"/>
    <property type="molecule type" value="Genomic_DNA"/>
</dbReference>
<dbReference type="EMBL" id="LR796815">
    <property type="protein sequence ID" value="CAB4167546.1"/>
    <property type="molecule type" value="Genomic_DNA"/>
</dbReference>
<dbReference type="EMBL" id="LR796944">
    <property type="protein sequence ID" value="CAB4176420.1"/>
    <property type="molecule type" value="Genomic_DNA"/>
</dbReference>
<evidence type="ECO:0000313" key="4">
    <source>
        <dbReference type="EMBL" id="CAB4223028.1"/>
    </source>
</evidence>
<organism evidence="3">
    <name type="scientific">uncultured Caudovirales phage</name>
    <dbReference type="NCBI Taxonomy" id="2100421"/>
    <lineage>
        <taxon>Viruses</taxon>
        <taxon>Duplodnaviria</taxon>
        <taxon>Heunggongvirae</taxon>
        <taxon>Uroviricota</taxon>
        <taxon>Caudoviricetes</taxon>
        <taxon>Peduoviridae</taxon>
        <taxon>Maltschvirus</taxon>
        <taxon>Maltschvirus maltsch</taxon>
    </lineage>
</organism>
<dbReference type="EMBL" id="LR797534">
    <property type="protein sequence ID" value="CAB4223028.1"/>
    <property type="molecule type" value="Genomic_DNA"/>
</dbReference>